<dbReference type="InterPro" id="IPR040260">
    <property type="entry name" value="RFA2-like"/>
</dbReference>
<comment type="subcellular location">
    <subcellularLocation>
        <location evidence="1">Nucleus</location>
    </subcellularLocation>
</comment>
<dbReference type="FunFam" id="1.10.10.10:FF:000168">
    <property type="entry name" value="Replication protein A 32 kDa subunit"/>
    <property type="match status" value="1"/>
</dbReference>
<evidence type="ECO:0000256" key="4">
    <source>
        <dbReference type="ARBA" id="ARBA00023125"/>
    </source>
</evidence>
<evidence type="ECO:0000256" key="2">
    <source>
        <dbReference type="ARBA" id="ARBA00007815"/>
    </source>
</evidence>
<dbReference type="InterPro" id="IPR036390">
    <property type="entry name" value="WH_DNA-bd_sf"/>
</dbReference>
<dbReference type="InterPro" id="IPR036388">
    <property type="entry name" value="WH-like_DNA-bd_sf"/>
</dbReference>
<dbReference type="CDD" id="cd04478">
    <property type="entry name" value="RPA2_DBD_D"/>
    <property type="match status" value="1"/>
</dbReference>
<feature type="domain" description="Replication protein A C-terminal" evidence="7">
    <location>
        <begin position="156"/>
        <end position="239"/>
    </location>
</feature>
<dbReference type="GO" id="GO:0035861">
    <property type="term" value="C:site of double-strand break"/>
    <property type="evidence" value="ECO:0007669"/>
    <property type="project" value="TreeGrafter"/>
</dbReference>
<evidence type="ECO:0000256" key="5">
    <source>
        <dbReference type="ARBA" id="ARBA00023242"/>
    </source>
</evidence>
<evidence type="ECO:0000313" key="8">
    <source>
        <dbReference type="Proteomes" id="UP000504634"/>
    </source>
</evidence>
<proteinExistence type="inferred from homology"/>
<keyword evidence="3" id="KW-0235">DNA replication</keyword>
<evidence type="ECO:0000256" key="6">
    <source>
        <dbReference type="SAM" id="MobiDB-lite"/>
    </source>
</evidence>
<dbReference type="PIRSF" id="PIRSF036949">
    <property type="entry name" value="RPA32"/>
    <property type="match status" value="1"/>
</dbReference>
<dbReference type="GO" id="GO:0005662">
    <property type="term" value="C:DNA replication factor A complex"/>
    <property type="evidence" value="ECO:0007669"/>
    <property type="project" value="TreeGrafter"/>
</dbReference>
<evidence type="ECO:0000256" key="1">
    <source>
        <dbReference type="ARBA" id="ARBA00004123"/>
    </source>
</evidence>
<comment type="similarity">
    <text evidence="2">Belongs to the replication factor A protein 2 family.</text>
</comment>
<protein>
    <submittedName>
        <fullName evidence="9 10">Replication protein A 32 kDa subunit-B</fullName>
    </submittedName>
</protein>
<dbReference type="InterPro" id="IPR014892">
    <property type="entry name" value="RPA_C"/>
</dbReference>
<dbReference type="CTD" id="6118"/>
<accession>A0A6J2TP45</accession>
<dbReference type="GO" id="GO:0000781">
    <property type="term" value="C:chromosome, telomeric region"/>
    <property type="evidence" value="ECO:0007669"/>
    <property type="project" value="TreeGrafter"/>
</dbReference>
<name>A0A6J2TP45_DROLE</name>
<dbReference type="OrthoDB" id="25571at2759"/>
<gene>
    <name evidence="9 10" type="primary">LOC115625730</name>
</gene>
<evidence type="ECO:0000313" key="10">
    <source>
        <dbReference type="RefSeq" id="XP_030376742.1"/>
    </source>
</evidence>
<evidence type="ECO:0000256" key="3">
    <source>
        <dbReference type="ARBA" id="ARBA00022705"/>
    </source>
</evidence>
<evidence type="ECO:0000313" key="9">
    <source>
        <dbReference type="RefSeq" id="XP_030376741.1"/>
    </source>
</evidence>
<dbReference type="Proteomes" id="UP000504634">
    <property type="component" value="Unplaced"/>
</dbReference>
<dbReference type="GO" id="GO:0006260">
    <property type="term" value="P:DNA replication"/>
    <property type="evidence" value="ECO:0007669"/>
    <property type="project" value="UniProtKB-KW"/>
</dbReference>
<dbReference type="GO" id="GO:0000724">
    <property type="term" value="P:double-strand break repair via homologous recombination"/>
    <property type="evidence" value="ECO:0007669"/>
    <property type="project" value="TreeGrafter"/>
</dbReference>
<dbReference type="GO" id="GO:0003697">
    <property type="term" value="F:single-stranded DNA binding"/>
    <property type="evidence" value="ECO:0007669"/>
    <property type="project" value="TreeGrafter"/>
</dbReference>
<keyword evidence="5" id="KW-0539">Nucleus</keyword>
<dbReference type="SUPFAM" id="SSF50249">
    <property type="entry name" value="Nucleic acid-binding proteins"/>
    <property type="match status" value="1"/>
</dbReference>
<reference evidence="9 10" key="1">
    <citation type="submission" date="2025-04" db="UniProtKB">
        <authorList>
            <consortium name="RefSeq"/>
        </authorList>
    </citation>
    <scope>IDENTIFICATION</scope>
    <source>
        <strain evidence="9 10">11010-0011.00</strain>
        <tissue evidence="9 10">Whole body</tissue>
    </source>
</reference>
<dbReference type="InterPro" id="IPR014646">
    <property type="entry name" value="Rfa2/RPA32"/>
</dbReference>
<organism evidence="8 10">
    <name type="scientific">Drosophila lebanonensis</name>
    <name type="common">Fruit fly</name>
    <name type="synonym">Scaptodrosophila lebanonensis</name>
    <dbReference type="NCBI Taxonomy" id="7225"/>
    <lineage>
        <taxon>Eukaryota</taxon>
        <taxon>Metazoa</taxon>
        <taxon>Ecdysozoa</taxon>
        <taxon>Arthropoda</taxon>
        <taxon>Hexapoda</taxon>
        <taxon>Insecta</taxon>
        <taxon>Pterygota</taxon>
        <taxon>Neoptera</taxon>
        <taxon>Endopterygota</taxon>
        <taxon>Diptera</taxon>
        <taxon>Brachycera</taxon>
        <taxon>Muscomorpha</taxon>
        <taxon>Ephydroidea</taxon>
        <taxon>Drosophilidae</taxon>
        <taxon>Scaptodrosophila</taxon>
    </lineage>
</organism>
<dbReference type="RefSeq" id="XP_030376741.1">
    <property type="nucleotide sequence ID" value="XM_030520881.1"/>
</dbReference>
<dbReference type="Gene3D" id="2.40.50.140">
    <property type="entry name" value="Nucleic acid-binding proteins"/>
    <property type="match status" value="1"/>
</dbReference>
<dbReference type="RefSeq" id="XP_030376742.1">
    <property type="nucleotide sequence ID" value="XM_030520882.1"/>
</dbReference>
<dbReference type="SUPFAM" id="SSF46785">
    <property type="entry name" value="Winged helix' DNA-binding domain"/>
    <property type="match status" value="1"/>
</dbReference>
<keyword evidence="8" id="KW-1185">Reference proteome</keyword>
<dbReference type="Pfam" id="PF08784">
    <property type="entry name" value="RPA_C"/>
    <property type="match status" value="1"/>
</dbReference>
<evidence type="ECO:0000259" key="7">
    <source>
        <dbReference type="Pfam" id="PF08784"/>
    </source>
</evidence>
<dbReference type="InterPro" id="IPR012340">
    <property type="entry name" value="NA-bd_OB-fold"/>
</dbReference>
<dbReference type="Gene3D" id="1.10.10.10">
    <property type="entry name" value="Winged helix-like DNA-binding domain superfamily/Winged helix DNA-binding domain"/>
    <property type="match status" value="1"/>
</dbReference>
<keyword evidence="4" id="KW-0238">DNA-binding</keyword>
<feature type="region of interest" description="Disordered" evidence="6">
    <location>
        <begin position="1"/>
        <end position="22"/>
    </location>
</feature>
<dbReference type="PANTHER" id="PTHR13989">
    <property type="entry name" value="REPLICATION PROTEIN A-RELATED"/>
    <property type="match status" value="1"/>
</dbReference>
<dbReference type="GeneID" id="115625730"/>
<sequence>MNDSFGDFNATQTATGGAASEPKSEGVASVLIRQVNESPDSNFSMFGQTFGMVCIVGILRDIETSSTKITYLVEDHTGRINVHLWLEEGDALKAPDLMVNNYMKIFGTVRGQGGQKTIMAFSLTPVTDANELSTHLLEALLMRYKIEEFKAKDDGGMGMSSGVGGMGMGVSRMETDGDAAVSGLDDKQQAVYQAIKKNVSNEGISRRELKSKFSHISDTQLNEILEFMISEGHIYSSIDPDHFISTM</sequence>
<feature type="compositionally biased region" description="Polar residues" evidence="6">
    <location>
        <begin position="1"/>
        <end position="15"/>
    </location>
</feature>
<dbReference type="AlphaFoldDB" id="A0A6J2TP45"/>
<dbReference type="PANTHER" id="PTHR13989:SF16">
    <property type="entry name" value="REPLICATION PROTEIN A2"/>
    <property type="match status" value="1"/>
</dbReference>
<dbReference type="GO" id="GO:0006289">
    <property type="term" value="P:nucleotide-excision repair"/>
    <property type="evidence" value="ECO:0007669"/>
    <property type="project" value="TreeGrafter"/>
</dbReference>